<sequence>MRGIFGLRVRNGKVYRNLASVTSADLDVVKSNFVSVCKQLQDIIPKNDHFIVILMGSALDLAHCEKISKNCKALGLNTILRVTSMKL</sequence>
<dbReference type="Proteomes" id="UP000078200">
    <property type="component" value="Unassembled WGS sequence"/>
</dbReference>
<dbReference type="GO" id="GO:0004639">
    <property type="term" value="F:phosphoribosylaminoimidazolesuccinocarboxamide synthase activity"/>
    <property type="evidence" value="ECO:0007669"/>
    <property type="project" value="UniProtKB-EC"/>
</dbReference>
<dbReference type="GO" id="GO:0006189">
    <property type="term" value="P:'de novo' IMP biosynthetic process"/>
    <property type="evidence" value="ECO:0007669"/>
    <property type="project" value="TreeGrafter"/>
</dbReference>
<dbReference type="EnsemblMetazoa" id="GAUT018362-RA">
    <property type="protein sequence ID" value="GAUT018362-PA"/>
    <property type="gene ID" value="GAUT018362"/>
</dbReference>
<proteinExistence type="predicted"/>
<comment type="pathway">
    <text evidence="1">Purine metabolism; IMP biosynthesis via de novo pathway; 5-amino-1-(5-phospho-D-ribosyl)imidazole-4-carboxamide from 5-amino-1-(5-phospho-D-ribosyl)imidazole-4-carboxylate: step 1/2.</text>
</comment>
<dbReference type="AlphaFoldDB" id="A0A1A9UWR6"/>
<reference evidence="3" key="1">
    <citation type="submission" date="2020-05" db="UniProtKB">
        <authorList>
            <consortium name="EnsemblMetazoa"/>
        </authorList>
    </citation>
    <scope>IDENTIFICATION</scope>
    <source>
        <strain evidence="3">TTRI</strain>
    </source>
</reference>
<name>A0A1A9UWR6_GLOAU</name>
<accession>A0A1A9UWR6</accession>
<dbReference type="GO" id="GO:0005829">
    <property type="term" value="C:cytosol"/>
    <property type="evidence" value="ECO:0007669"/>
    <property type="project" value="TreeGrafter"/>
</dbReference>
<evidence type="ECO:0000313" key="3">
    <source>
        <dbReference type="EnsemblMetazoa" id="GAUT018362-PA"/>
    </source>
</evidence>
<protein>
    <recommendedName>
        <fullName evidence="2">phosphoribosylaminoimidazolesuccinocarboxamide synthase</fullName>
        <ecNumber evidence="2">6.3.2.6</ecNumber>
    </recommendedName>
</protein>
<dbReference type="STRING" id="7395.A0A1A9UWR6"/>
<dbReference type="PANTHER" id="PTHR43599:SF3">
    <property type="entry name" value="SI:DKEY-6E2.2"/>
    <property type="match status" value="1"/>
</dbReference>
<evidence type="ECO:0000313" key="4">
    <source>
        <dbReference type="Proteomes" id="UP000078200"/>
    </source>
</evidence>
<dbReference type="VEuPathDB" id="VectorBase:GAUT018362"/>
<dbReference type="EC" id="6.3.2.6" evidence="2"/>
<dbReference type="Gene3D" id="3.40.50.1970">
    <property type="match status" value="1"/>
</dbReference>
<keyword evidence="4" id="KW-1185">Reference proteome</keyword>
<dbReference type="InterPro" id="IPR050089">
    <property type="entry name" value="SAICAR_synthetase"/>
</dbReference>
<evidence type="ECO:0000256" key="1">
    <source>
        <dbReference type="ARBA" id="ARBA00004672"/>
    </source>
</evidence>
<organism evidence="3 4">
    <name type="scientific">Glossina austeni</name>
    <name type="common">Savannah tsetse fly</name>
    <dbReference type="NCBI Taxonomy" id="7395"/>
    <lineage>
        <taxon>Eukaryota</taxon>
        <taxon>Metazoa</taxon>
        <taxon>Ecdysozoa</taxon>
        <taxon>Arthropoda</taxon>
        <taxon>Hexapoda</taxon>
        <taxon>Insecta</taxon>
        <taxon>Pterygota</taxon>
        <taxon>Neoptera</taxon>
        <taxon>Endopterygota</taxon>
        <taxon>Diptera</taxon>
        <taxon>Brachycera</taxon>
        <taxon>Muscomorpha</taxon>
        <taxon>Hippoboscoidea</taxon>
        <taxon>Glossinidae</taxon>
        <taxon>Glossina</taxon>
    </lineage>
</organism>
<dbReference type="PANTHER" id="PTHR43599">
    <property type="entry name" value="MULTIFUNCTIONAL PROTEIN ADE2"/>
    <property type="match status" value="1"/>
</dbReference>
<evidence type="ECO:0000256" key="2">
    <source>
        <dbReference type="ARBA" id="ARBA00012217"/>
    </source>
</evidence>